<dbReference type="RefSeq" id="WP_067501620.1">
    <property type="nucleotide sequence ID" value="NZ_QNRE01000002.1"/>
</dbReference>
<keyword evidence="4" id="KW-1185">Reference proteome</keyword>
<evidence type="ECO:0000313" key="4">
    <source>
        <dbReference type="Proteomes" id="UP000252586"/>
    </source>
</evidence>
<evidence type="ECO:0000313" key="3">
    <source>
        <dbReference type="EMBL" id="RBO94015.1"/>
    </source>
</evidence>
<gene>
    <name evidence="3" type="ORF">DFR74_102435</name>
</gene>
<proteinExistence type="predicted"/>
<organism evidence="3 4">
    <name type="scientific">Nocardia puris</name>
    <dbReference type="NCBI Taxonomy" id="208602"/>
    <lineage>
        <taxon>Bacteria</taxon>
        <taxon>Bacillati</taxon>
        <taxon>Actinomycetota</taxon>
        <taxon>Actinomycetes</taxon>
        <taxon>Mycobacteriales</taxon>
        <taxon>Nocardiaceae</taxon>
        <taxon>Nocardia</taxon>
    </lineage>
</organism>
<dbReference type="Proteomes" id="UP000252586">
    <property type="component" value="Unassembled WGS sequence"/>
</dbReference>
<protein>
    <submittedName>
        <fullName evidence="3">Putative tricarboxylic transport membrane protein</fullName>
    </submittedName>
</protein>
<feature type="transmembrane region" description="Helical" evidence="1">
    <location>
        <begin position="25"/>
        <end position="45"/>
    </location>
</feature>
<feature type="transmembrane region" description="Helical" evidence="1">
    <location>
        <begin position="57"/>
        <end position="79"/>
    </location>
</feature>
<feature type="transmembrane region" description="Helical" evidence="1">
    <location>
        <begin position="141"/>
        <end position="169"/>
    </location>
</feature>
<keyword evidence="1" id="KW-0472">Membrane</keyword>
<dbReference type="STRING" id="1210090.GCA_001613185_00189"/>
<dbReference type="EMBL" id="QNRE01000002">
    <property type="protein sequence ID" value="RBO94015.1"/>
    <property type="molecule type" value="Genomic_DNA"/>
</dbReference>
<reference evidence="3 4" key="1">
    <citation type="submission" date="2018-06" db="EMBL/GenBank/DDBJ databases">
        <title>Genomic Encyclopedia of Type Strains, Phase IV (KMG-IV): sequencing the most valuable type-strain genomes for metagenomic binning, comparative biology and taxonomic classification.</title>
        <authorList>
            <person name="Goeker M."/>
        </authorList>
    </citation>
    <scope>NUCLEOTIDE SEQUENCE [LARGE SCALE GENOMIC DNA]</scope>
    <source>
        <strain evidence="3 4">DSM 44599</strain>
    </source>
</reference>
<dbReference type="OrthoDB" id="5119225at2"/>
<accession>A0A366DVR8</accession>
<name>A0A366DVR8_9NOCA</name>
<evidence type="ECO:0000259" key="2">
    <source>
        <dbReference type="Pfam" id="PF07331"/>
    </source>
</evidence>
<dbReference type="InterPro" id="IPR009936">
    <property type="entry name" value="DUF1468"/>
</dbReference>
<dbReference type="Pfam" id="PF07331">
    <property type="entry name" value="TctB"/>
    <property type="match status" value="1"/>
</dbReference>
<feature type="transmembrane region" description="Helical" evidence="1">
    <location>
        <begin position="181"/>
        <end position="208"/>
    </location>
</feature>
<sequence>MTTTAVADRVGPPPRPGWLRRHSELIVVAGVLALAVFLTVETIRMEVPDGAGTPGPRFFPILVAGFLYVLAVLLTVQVLRHPEHADREHGSAEVSTLMLEDMGHLDDTGEMRVVRAEEPAPQPAADAEPDLRTVGLTLGALVVFVLILVPAGWLISATFLFWAICYVFGSRRPVFDLAVAALVASVIQLAFSAALGLTLPAGIFAGALSWTS</sequence>
<feature type="domain" description="DUF1468" evidence="2">
    <location>
        <begin position="27"/>
        <end position="200"/>
    </location>
</feature>
<evidence type="ECO:0000256" key="1">
    <source>
        <dbReference type="SAM" id="Phobius"/>
    </source>
</evidence>
<keyword evidence="1" id="KW-1133">Transmembrane helix</keyword>
<comment type="caution">
    <text evidence="3">The sequence shown here is derived from an EMBL/GenBank/DDBJ whole genome shotgun (WGS) entry which is preliminary data.</text>
</comment>
<keyword evidence="1" id="KW-0812">Transmembrane</keyword>
<dbReference type="AlphaFoldDB" id="A0A366DVR8"/>